<dbReference type="SMART" id="SM00829">
    <property type="entry name" value="PKS_ER"/>
    <property type="match status" value="1"/>
</dbReference>
<dbReference type="SUPFAM" id="SSF50129">
    <property type="entry name" value="GroES-like"/>
    <property type="match status" value="1"/>
</dbReference>
<dbReference type="InterPro" id="IPR013154">
    <property type="entry name" value="ADH-like_N"/>
</dbReference>
<dbReference type="Pfam" id="PF00107">
    <property type="entry name" value="ADH_zinc_N"/>
    <property type="match status" value="1"/>
</dbReference>
<feature type="domain" description="Enoyl reductase (ER)" evidence="3">
    <location>
        <begin position="8"/>
        <end position="322"/>
    </location>
</feature>
<dbReference type="Gene3D" id="3.90.180.10">
    <property type="entry name" value="Medium-chain alcohol dehydrogenases, catalytic domain"/>
    <property type="match status" value="1"/>
</dbReference>
<dbReference type="Gene3D" id="3.40.50.720">
    <property type="entry name" value="NAD(P)-binding Rossmann-like Domain"/>
    <property type="match status" value="1"/>
</dbReference>
<accession>A0ABV4AHG0</accession>
<dbReference type="Proteomes" id="UP001562065">
    <property type="component" value="Unassembled WGS sequence"/>
</dbReference>
<evidence type="ECO:0000313" key="5">
    <source>
        <dbReference type="Proteomes" id="UP001562065"/>
    </source>
</evidence>
<keyword evidence="1" id="KW-0521">NADP</keyword>
<dbReference type="Pfam" id="PF08240">
    <property type="entry name" value="ADH_N"/>
    <property type="match status" value="1"/>
</dbReference>
<dbReference type="RefSeq" id="WP_369455503.1">
    <property type="nucleotide sequence ID" value="NZ_JBGCUO010000001.1"/>
</dbReference>
<evidence type="ECO:0000256" key="2">
    <source>
        <dbReference type="ARBA" id="ARBA00023002"/>
    </source>
</evidence>
<evidence type="ECO:0000256" key="1">
    <source>
        <dbReference type="ARBA" id="ARBA00022857"/>
    </source>
</evidence>
<evidence type="ECO:0000259" key="3">
    <source>
        <dbReference type="SMART" id="SM00829"/>
    </source>
</evidence>
<dbReference type="EMBL" id="JBGCUO010000001">
    <property type="protein sequence ID" value="MEY1662267.1"/>
    <property type="molecule type" value="Genomic_DNA"/>
</dbReference>
<protein>
    <submittedName>
        <fullName evidence="4">Zinc-binding dehydrogenase</fullName>
    </submittedName>
</protein>
<dbReference type="InterPro" id="IPR036291">
    <property type="entry name" value="NAD(P)-bd_dom_sf"/>
</dbReference>
<reference evidence="4 5" key="1">
    <citation type="submission" date="2024-07" db="EMBL/GenBank/DDBJ databases">
        <authorList>
            <person name="Ren Q."/>
        </authorList>
    </citation>
    <scope>NUCLEOTIDE SEQUENCE [LARGE SCALE GENOMIC DNA]</scope>
    <source>
        <strain evidence="4 5">REN37</strain>
    </source>
</reference>
<keyword evidence="2" id="KW-0560">Oxidoreductase</keyword>
<dbReference type="PANTHER" id="PTHR48106">
    <property type="entry name" value="QUINONE OXIDOREDUCTASE PIG3-RELATED"/>
    <property type="match status" value="1"/>
</dbReference>
<dbReference type="InterPro" id="IPR011032">
    <property type="entry name" value="GroES-like_sf"/>
</dbReference>
<name>A0ABV4AHG0_9GAMM</name>
<evidence type="ECO:0000313" key="4">
    <source>
        <dbReference type="EMBL" id="MEY1662267.1"/>
    </source>
</evidence>
<comment type="caution">
    <text evidence="4">The sequence shown here is derived from an EMBL/GenBank/DDBJ whole genome shotgun (WGS) entry which is preliminary data.</text>
</comment>
<dbReference type="SUPFAM" id="SSF51735">
    <property type="entry name" value="NAD(P)-binding Rossmann-fold domains"/>
    <property type="match status" value="1"/>
</dbReference>
<gene>
    <name evidence="4" type="ORF">AB5I84_08920</name>
</gene>
<dbReference type="InterPro" id="IPR020843">
    <property type="entry name" value="ER"/>
</dbReference>
<sequence length="325" mass="34773">MKAWTIEDRALVLRDHSPEALGPESVRVRVRAIGVNRADLLQVLGRYPAPAGFSQAIPGLEFVGEVLECGERALAWRTGERVMGLIPGGAYAEQVVVHERELLRVPDCNGKPLSDAEAATLPEAFLTAYRALFVEAGVQPGDWCLVRPASAGVGLAAVQLCHALGARPIGSSRDPARLDNARAFGLQAAVEEGPELAAAITAATGGAGVRAVLDMVGPDWSALLPALQPEGCIALIGLLGGGRTELDLGMLLMRRQRLLGLTMRSQPLEQRIRVAQWFNQRLAPLFTAGRLQPLPLQDFAFAAVAEAHAHMRDDPFSGKRVLLLD</sequence>
<dbReference type="PANTHER" id="PTHR48106:SF18">
    <property type="entry name" value="QUINONE OXIDOREDUCTASE PIG3"/>
    <property type="match status" value="1"/>
</dbReference>
<keyword evidence="5" id="KW-1185">Reference proteome</keyword>
<proteinExistence type="predicted"/>
<organism evidence="4 5">
    <name type="scientific">Isoalcanivorax beigongshangi</name>
    <dbReference type="NCBI Taxonomy" id="3238810"/>
    <lineage>
        <taxon>Bacteria</taxon>
        <taxon>Pseudomonadati</taxon>
        <taxon>Pseudomonadota</taxon>
        <taxon>Gammaproteobacteria</taxon>
        <taxon>Oceanospirillales</taxon>
        <taxon>Alcanivoracaceae</taxon>
        <taxon>Isoalcanivorax</taxon>
    </lineage>
</organism>
<dbReference type="InterPro" id="IPR013149">
    <property type="entry name" value="ADH-like_C"/>
</dbReference>